<dbReference type="GO" id="GO:0016740">
    <property type="term" value="F:transferase activity"/>
    <property type="evidence" value="ECO:0007669"/>
    <property type="project" value="UniProtKB-KW"/>
</dbReference>
<name>A0ABY8XBX8_9PSEU</name>
<dbReference type="SUPFAM" id="SSF56112">
    <property type="entry name" value="Protein kinase-like (PK-like)"/>
    <property type="match status" value="1"/>
</dbReference>
<evidence type="ECO:0000313" key="3">
    <source>
        <dbReference type="Proteomes" id="UP001227101"/>
    </source>
</evidence>
<keyword evidence="2" id="KW-0808">Transferase</keyword>
<dbReference type="Pfam" id="PF01636">
    <property type="entry name" value="APH"/>
    <property type="match status" value="1"/>
</dbReference>
<feature type="domain" description="Aminoglycoside phosphotransferase" evidence="1">
    <location>
        <begin position="32"/>
        <end position="239"/>
    </location>
</feature>
<dbReference type="Gene3D" id="3.90.1200.10">
    <property type="match status" value="1"/>
</dbReference>
<evidence type="ECO:0000313" key="2">
    <source>
        <dbReference type="EMBL" id="WIV52898.1"/>
    </source>
</evidence>
<evidence type="ECO:0000259" key="1">
    <source>
        <dbReference type="Pfam" id="PF01636"/>
    </source>
</evidence>
<sequence length="294" mass="32677">MTTNRIAAEDVLVEAARTAGVDPGGAELIRDGSNVMYRLRSGVVARIGRPGTQEVAEREVLVSRWLSQSGLSVVQAVDDLSQGVVVGDRPVTWWRLLPAHRAASPAELGAILRVFHELPAPTEPKLPMYDPFAHLDQRIVEARSVGGDDRDWLLSHVANLRRRYSDLSCGRRFVIHGDAWQGNVAVPDSGPPIVLDLEMVSLGRREWDLIQLAVDYTDFARITSEEYESFVNAYGGYDVTAADGYRTFADIQELRWVCFALSKASARPDAEEQARHRIACIRGEVPRPWSWAAM</sequence>
<dbReference type="EMBL" id="CP127173">
    <property type="protein sequence ID" value="WIV52898.1"/>
    <property type="molecule type" value="Genomic_DNA"/>
</dbReference>
<dbReference type="RefSeq" id="WP_285449300.1">
    <property type="nucleotide sequence ID" value="NZ_CP127173.1"/>
</dbReference>
<protein>
    <submittedName>
        <fullName evidence="2">Aminoglycoside phosphotransferase family protein</fullName>
        <ecNumber evidence="2">2.7.1.-</ecNumber>
    </submittedName>
</protein>
<accession>A0ABY8XBX8</accession>
<dbReference type="Proteomes" id="UP001227101">
    <property type="component" value="Chromosome"/>
</dbReference>
<dbReference type="InterPro" id="IPR002575">
    <property type="entry name" value="Aminoglycoside_PTrfase"/>
</dbReference>
<dbReference type="InterPro" id="IPR011009">
    <property type="entry name" value="Kinase-like_dom_sf"/>
</dbReference>
<gene>
    <name evidence="2" type="ORF">QP939_28555</name>
</gene>
<proteinExistence type="predicted"/>
<keyword evidence="3" id="KW-1185">Reference proteome</keyword>
<reference evidence="2 3" key="1">
    <citation type="submission" date="2023-06" db="EMBL/GenBank/DDBJ databases">
        <authorList>
            <person name="Oyuntsetseg B."/>
            <person name="Kim S.B."/>
        </authorList>
    </citation>
    <scope>NUCLEOTIDE SEQUENCE [LARGE SCALE GENOMIC DNA]</scope>
    <source>
        <strain evidence="2 3">2-2</strain>
    </source>
</reference>
<dbReference type="EC" id="2.7.1.-" evidence="2"/>
<organism evidence="2 3">
    <name type="scientific">Amycolatopsis nalaikhensis</name>
    <dbReference type="NCBI Taxonomy" id="715472"/>
    <lineage>
        <taxon>Bacteria</taxon>
        <taxon>Bacillati</taxon>
        <taxon>Actinomycetota</taxon>
        <taxon>Actinomycetes</taxon>
        <taxon>Pseudonocardiales</taxon>
        <taxon>Pseudonocardiaceae</taxon>
        <taxon>Amycolatopsis</taxon>
    </lineage>
</organism>